<dbReference type="PROSITE" id="PS00262">
    <property type="entry name" value="INSULIN"/>
    <property type="match status" value="1"/>
</dbReference>
<dbReference type="InterPro" id="IPR022353">
    <property type="entry name" value="Insulin_CS"/>
</dbReference>
<reference evidence="13" key="1">
    <citation type="journal article" date="2016" name="Gen. Comp. Endocrinol.">
        <title>Molecular characterization of insulin from squamate reptiles reveals sequence diversity and possible adaptive evolution.</title>
        <authorList>
            <person name="Yamagishi G."/>
            <person name="Yoshida A."/>
            <person name="Kobayashi A."/>
            <person name="Park M.K."/>
        </authorList>
    </citation>
    <scope>NUCLEOTIDE SEQUENCE</scope>
</reference>
<gene>
    <name evidence="13" type="primary">INS</name>
</gene>
<dbReference type="InterPro" id="IPR022352">
    <property type="entry name" value="Ins/IGF/rlx"/>
</dbReference>
<dbReference type="InterPro" id="IPR036438">
    <property type="entry name" value="Insulin-like_sf"/>
</dbReference>
<dbReference type="Pfam" id="PF00049">
    <property type="entry name" value="Insulin"/>
    <property type="match status" value="1"/>
</dbReference>
<protein>
    <submittedName>
        <fullName evidence="13">Insulin</fullName>
    </submittedName>
</protein>
<comment type="subcellular location">
    <subcellularLocation>
        <location evidence="2 10">Secreted</location>
    </subcellularLocation>
</comment>
<comment type="subunit">
    <text evidence="4">Heterodimer of a B chain and an A chain linked by two disulfide bonds.</text>
</comment>
<dbReference type="AlphaFoldDB" id="A0A0M3VI62"/>
<evidence type="ECO:0000256" key="3">
    <source>
        <dbReference type="ARBA" id="ARBA00009034"/>
    </source>
</evidence>
<dbReference type="GO" id="GO:0005179">
    <property type="term" value="F:hormone activity"/>
    <property type="evidence" value="ECO:0007669"/>
    <property type="project" value="UniProtKB-KW"/>
</dbReference>
<evidence type="ECO:0000256" key="4">
    <source>
        <dbReference type="ARBA" id="ARBA00011207"/>
    </source>
</evidence>
<evidence type="ECO:0000256" key="8">
    <source>
        <dbReference type="ARBA" id="ARBA00023157"/>
    </source>
</evidence>
<dbReference type="EMBL" id="LC020041">
    <property type="protein sequence ID" value="BAS32709.1"/>
    <property type="molecule type" value="mRNA"/>
</dbReference>
<keyword evidence="11" id="KW-0732">Signal</keyword>
<organism evidence="13">
    <name type="scientific">Hemidactylus frenatus</name>
    <name type="common">Common house gecko</name>
    <dbReference type="NCBI Taxonomy" id="47729"/>
    <lineage>
        <taxon>Eukaryota</taxon>
        <taxon>Metazoa</taxon>
        <taxon>Chordata</taxon>
        <taxon>Craniata</taxon>
        <taxon>Vertebrata</taxon>
        <taxon>Euteleostomi</taxon>
        <taxon>Lepidosauria</taxon>
        <taxon>Squamata</taxon>
        <taxon>Bifurcata</taxon>
        <taxon>Gekkota</taxon>
        <taxon>Gekkonidae</taxon>
        <taxon>Gekkoninae</taxon>
        <taxon>Hemidactylus</taxon>
    </lineage>
</organism>
<dbReference type="PRINTS" id="PR00276">
    <property type="entry name" value="INSULINFAMLY"/>
</dbReference>
<evidence type="ECO:0000313" key="13">
    <source>
        <dbReference type="EMBL" id="BAS32709.1"/>
    </source>
</evidence>
<dbReference type="InterPro" id="IPR004825">
    <property type="entry name" value="Insulin"/>
</dbReference>
<dbReference type="GO" id="GO:0006006">
    <property type="term" value="P:glucose metabolic process"/>
    <property type="evidence" value="ECO:0007669"/>
    <property type="project" value="UniProtKB-KW"/>
</dbReference>
<dbReference type="PANTHER" id="PTHR11454:SF9">
    <property type="entry name" value="INSULIN"/>
    <property type="match status" value="1"/>
</dbReference>
<dbReference type="PANTHER" id="PTHR11454">
    <property type="entry name" value="INSULIN/INSULIN GROWTH FACTOR"/>
    <property type="match status" value="1"/>
</dbReference>
<feature type="domain" description="Insulin-like" evidence="12">
    <location>
        <begin position="19"/>
        <end position="89"/>
    </location>
</feature>
<comment type="function">
    <text evidence="1">Insulin decreases blood glucose concentration. It increases cell permeability to monosaccharides, amino acids and fatty acids. It accelerates glycolysis, the pentose phosphate cycle, and glycogen synthesis in liver.</text>
</comment>
<keyword evidence="5 10" id="KW-0964">Secreted</keyword>
<evidence type="ECO:0000256" key="7">
    <source>
        <dbReference type="ARBA" id="ARBA00022702"/>
    </source>
</evidence>
<keyword evidence="6" id="KW-0313">Glucose metabolism</keyword>
<dbReference type="SMART" id="SM00078">
    <property type="entry name" value="IlGF"/>
    <property type="match status" value="1"/>
</dbReference>
<keyword evidence="8" id="KW-1015">Disulfide bond</keyword>
<name>A0A0M3VI62_HEMFR</name>
<evidence type="ECO:0000256" key="6">
    <source>
        <dbReference type="ARBA" id="ARBA00022526"/>
    </source>
</evidence>
<feature type="chain" id="PRO_5012452610" evidence="11">
    <location>
        <begin position="16"/>
        <end position="90"/>
    </location>
</feature>
<proteinExistence type="evidence at transcript level"/>
<sequence length="90" mass="10181">LLALIAVLVPIASHAYPNQYLCGPQLVEALAFVCGDRGFYHDDRKRYTEDNIEHGDESAHFQRPDFVKRGIVDQCCKSVCPLHVLESYCN</sequence>
<dbReference type="Gene3D" id="1.10.100.10">
    <property type="entry name" value="Insulin-like"/>
    <property type="match status" value="1"/>
</dbReference>
<dbReference type="InterPro" id="IPR016179">
    <property type="entry name" value="Insulin-like"/>
</dbReference>
<keyword evidence="9" id="KW-0119">Carbohydrate metabolism</keyword>
<evidence type="ECO:0000256" key="5">
    <source>
        <dbReference type="ARBA" id="ARBA00022525"/>
    </source>
</evidence>
<dbReference type="CDD" id="cd04367">
    <property type="entry name" value="IlGF_insulin_like"/>
    <property type="match status" value="1"/>
</dbReference>
<accession>A0A0M3VI62</accession>
<evidence type="ECO:0000256" key="10">
    <source>
        <dbReference type="RuleBase" id="RU000406"/>
    </source>
</evidence>
<dbReference type="SUPFAM" id="SSF56994">
    <property type="entry name" value="Insulin-like"/>
    <property type="match status" value="1"/>
</dbReference>
<feature type="signal peptide" evidence="11">
    <location>
        <begin position="1"/>
        <end position="15"/>
    </location>
</feature>
<evidence type="ECO:0000256" key="11">
    <source>
        <dbReference type="SAM" id="SignalP"/>
    </source>
</evidence>
<dbReference type="GO" id="GO:0005615">
    <property type="term" value="C:extracellular space"/>
    <property type="evidence" value="ECO:0007669"/>
    <property type="project" value="TreeGrafter"/>
</dbReference>
<keyword evidence="7" id="KW-0372">Hormone</keyword>
<feature type="non-terminal residue" evidence="13">
    <location>
        <position position="1"/>
    </location>
</feature>
<evidence type="ECO:0000256" key="1">
    <source>
        <dbReference type="ARBA" id="ARBA00002985"/>
    </source>
</evidence>
<evidence type="ECO:0000256" key="2">
    <source>
        <dbReference type="ARBA" id="ARBA00004613"/>
    </source>
</evidence>
<evidence type="ECO:0000259" key="12">
    <source>
        <dbReference type="SMART" id="SM00078"/>
    </source>
</evidence>
<comment type="similarity">
    <text evidence="3 10">Belongs to the insulin family.</text>
</comment>
<evidence type="ECO:0000256" key="9">
    <source>
        <dbReference type="ARBA" id="ARBA00023277"/>
    </source>
</evidence>